<organism evidence="1 2">
    <name type="scientific">Polychaeton citri CBS 116435</name>
    <dbReference type="NCBI Taxonomy" id="1314669"/>
    <lineage>
        <taxon>Eukaryota</taxon>
        <taxon>Fungi</taxon>
        <taxon>Dikarya</taxon>
        <taxon>Ascomycota</taxon>
        <taxon>Pezizomycotina</taxon>
        <taxon>Dothideomycetes</taxon>
        <taxon>Dothideomycetidae</taxon>
        <taxon>Capnodiales</taxon>
        <taxon>Capnodiaceae</taxon>
        <taxon>Polychaeton</taxon>
    </lineage>
</organism>
<comment type="caution">
    <text evidence="1">The sequence shown here is derived from an EMBL/GenBank/DDBJ whole genome shotgun (WGS) entry which is preliminary data.</text>
</comment>
<keyword evidence="2" id="KW-1185">Reference proteome</keyword>
<gene>
    <name evidence="1" type="ORF">K431DRAFT_23164</name>
</gene>
<name>A0A9P4QEK6_9PEZI</name>
<sequence length="132" mass="14086">MGEERRASRWEDAMYWPTGSLIAIACRGRSPVLHGRVWCVITQSPPHPSSSVLGFAATGHGSPAQSAAALCQAAARVYTAAAVAAEGECWHRKAETDVSPQTHTTLHQAATRVWMDSSMYLACGYVAGISEV</sequence>
<dbReference type="AlphaFoldDB" id="A0A9P4QEK6"/>
<dbReference type="PROSITE" id="PS51257">
    <property type="entry name" value="PROKAR_LIPOPROTEIN"/>
    <property type="match status" value="1"/>
</dbReference>
<evidence type="ECO:0000313" key="2">
    <source>
        <dbReference type="Proteomes" id="UP000799441"/>
    </source>
</evidence>
<accession>A0A9P4QEK6</accession>
<evidence type="ECO:0000313" key="1">
    <source>
        <dbReference type="EMBL" id="KAF2723486.1"/>
    </source>
</evidence>
<dbReference type="EMBL" id="MU003776">
    <property type="protein sequence ID" value="KAF2723486.1"/>
    <property type="molecule type" value="Genomic_DNA"/>
</dbReference>
<proteinExistence type="predicted"/>
<protein>
    <submittedName>
        <fullName evidence="1">Uncharacterized protein</fullName>
    </submittedName>
</protein>
<reference evidence="1" key="1">
    <citation type="journal article" date="2020" name="Stud. Mycol.">
        <title>101 Dothideomycetes genomes: a test case for predicting lifestyles and emergence of pathogens.</title>
        <authorList>
            <person name="Haridas S."/>
            <person name="Albert R."/>
            <person name="Binder M."/>
            <person name="Bloem J."/>
            <person name="Labutti K."/>
            <person name="Salamov A."/>
            <person name="Andreopoulos B."/>
            <person name="Baker S."/>
            <person name="Barry K."/>
            <person name="Bills G."/>
            <person name="Bluhm B."/>
            <person name="Cannon C."/>
            <person name="Castanera R."/>
            <person name="Culley D."/>
            <person name="Daum C."/>
            <person name="Ezra D."/>
            <person name="Gonzalez J."/>
            <person name="Henrissat B."/>
            <person name="Kuo A."/>
            <person name="Liang C."/>
            <person name="Lipzen A."/>
            <person name="Lutzoni F."/>
            <person name="Magnuson J."/>
            <person name="Mondo S."/>
            <person name="Nolan M."/>
            <person name="Ohm R."/>
            <person name="Pangilinan J."/>
            <person name="Park H.-J."/>
            <person name="Ramirez L."/>
            <person name="Alfaro M."/>
            <person name="Sun H."/>
            <person name="Tritt A."/>
            <person name="Yoshinaga Y."/>
            <person name="Zwiers L.-H."/>
            <person name="Turgeon B."/>
            <person name="Goodwin S."/>
            <person name="Spatafora J."/>
            <person name="Crous P."/>
            <person name="Grigoriev I."/>
        </authorList>
    </citation>
    <scope>NUCLEOTIDE SEQUENCE</scope>
    <source>
        <strain evidence="1">CBS 116435</strain>
    </source>
</reference>
<dbReference type="Proteomes" id="UP000799441">
    <property type="component" value="Unassembled WGS sequence"/>
</dbReference>